<sequence>MFQNTSKFRLEGDATNNVLGGDQYNNCRIYVPAEKVKKRGGIDGIDKELAQFEEIIRGNIRNLRTILDSEPYLDWEQRQKPRRSRLKAVRGVKRTIFTANVCPAVEGKASKVTVMTYRGRNARIAWKKDFRTYSHLQSTDSFQLFGINSSEIPALIFHSELLPLAHFHNPRSFWMNLYVSSLANKLNCNFRRENLWIDTTAGNFISGPTGPHVSSFFRYPSRSPLYQVIPTTTDMLNHDVLFRYFSKQGPIMDEAVVAQAEVTLTVTSIDALFPQLVEDAPYDIYSRIIRWRSHYLESLWYTKPRNIPTDMMDIIRELDFTTVYSGKLEPIARCPANSIPPWIWTSGRVSSRRWPSSAGMVLDNGLTRFNYLELNSSRLIFEGTWGDDDMYAYSLPKFKHEIAAQLPWIVNGIKGIEKIVILKHPLLSLQGFGDDSQWYDGLAELFDPCDTAKGDTKPIYLFICPAPTTVHGLIAWETGRTHFWSFDENGQSEIPDDECKEMGLPTLTPGFLSESHDSLYSWTPEICDVVRDWQIARGFDPMTVDFARHLGYPEYEIVGARNEDKSGLDWLWSAFSGSDISACLC</sequence>
<reference evidence="1 2" key="1">
    <citation type="submission" date="2015-12" db="EMBL/GenBank/DDBJ databases">
        <title>Draft genome sequence of Moniliophthora roreri, the causal agent of frosty pod rot of cacao.</title>
        <authorList>
            <person name="Aime M.C."/>
            <person name="Diaz-Valderrama J.R."/>
            <person name="Kijpornyongpan T."/>
            <person name="Phillips-Mora W."/>
        </authorList>
    </citation>
    <scope>NUCLEOTIDE SEQUENCE [LARGE SCALE GENOMIC DNA]</scope>
    <source>
        <strain evidence="1 2">MCA 2952</strain>
    </source>
</reference>
<evidence type="ECO:0000313" key="2">
    <source>
        <dbReference type="Proteomes" id="UP000054988"/>
    </source>
</evidence>
<dbReference type="Proteomes" id="UP000054988">
    <property type="component" value="Unassembled WGS sequence"/>
</dbReference>
<dbReference type="AlphaFoldDB" id="A0A0W0FEZ5"/>
<evidence type="ECO:0000313" key="1">
    <source>
        <dbReference type="EMBL" id="KTB34893.1"/>
    </source>
</evidence>
<organism evidence="1 2">
    <name type="scientific">Moniliophthora roreri</name>
    <name type="common">Frosty pod rot fungus</name>
    <name type="synonym">Monilia roreri</name>
    <dbReference type="NCBI Taxonomy" id="221103"/>
    <lineage>
        <taxon>Eukaryota</taxon>
        <taxon>Fungi</taxon>
        <taxon>Dikarya</taxon>
        <taxon>Basidiomycota</taxon>
        <taxon>Agaricomycotina</taxon>
        <taxon>Agaricomycetes</taxon>
        <taxon>Agaricomycetidae</taxon>
        <taxon>Agaricales</taxon>
        <taxon>Marasmiineae</taxon>
        <taxon>Marasmiaceae</taxon>
        <taxon>Moniliophthora</taxon>
    </lineage>
</organism>
<name>A0A0W0FEZ5_MONRR</name>
<comment type="caution">
    <text evidence="1">The sequence shown here is derived from an EMBL/GenBank/DDBJ whole genome shotgun (WGS) entry which is preliminary data.</text>
</comment>
<dbReference type="EMBL" id="LATX01002023">
    <property type="protein sequence ID" value="KTB34893.1"/>
    <property type="molecule type" value="Genomic_DNA"/>
</dbReference>
<proteinExistence type="predicted"/>
<accession>A0A0W0FEZ5</accession>
<gene>
    <name evidence="1" type="ORF">WG66_12526</name>
</gene>
<protein>
    <submittedName>
        <fullName evidence="1">Uncharacterized protein</fullName>
    </submittedName>
</protein>